<proteinExistence type="predicted"/>
<accession>A0A9P5PF48</accession>
<feature type="region of interest" description="Disordered" evidence="1">
    <location>
        <begin position="203"/>
        <end position="257"/>
    </location>
</feature>
<feature type="compositionally biased region" description="Basic and acidic residues" evidence="1">
    <location>
        <begin position="56"/>
        <end position="84"/>
    </location>
</feature>
<feature type="region of interest" description="Disordered" evidence="1">
    <location>
        <begin position="56"/>
        <end position="90"/>
    </location>
</feature>
<evidence type="ECO:0000313" key="2">
    <source>
        <dbReference type="EMBL" id="KAF9061010.1"/>
    </source>
</evidence>
<reference evidence="2" key="1">
    <citation type="submission" date="2020-11" db="EMBL/GenBank/DDBJ databases">
        <authorList>
            <consortium name="DOE Joint Genome Institute"/>
            <person name="Ahrendt S."/>
            <person name="Riley R."/>
            <person name="Andreopoulos W."/>
            <person name="Labutti K."/>
            <person name="Pangilinan J."/>
            <person name="Ruiz-Duenas F.J."/>
            <person name="Barrasa J.M."/>
            <person name="Sanchez-Garcia M."/>
            <person name="Camarero S."/>
            <person name="Miyauchi S."/>
            <person name="Serrano A."/>
            <person name="Linde D."/>
            <person name="Babiker R."/>
            <person name="Drula E."/>
            <person name="Ayuso-Fernandez I."/>
            <person name="Pacheco R."/>
            <person name="Padilla G."/>
            <person name="Ferreira P."/>
            <person name="Barriuso J."/>
            <person name="Kellner H."/>
            <person name="Castanera R."/>
            <person name="Alfaro M."/>
            <person name="Ramirez L."/>
            <person name="Pisabarro A.G."/>
            <person name="Kuo A."/>
            <person name="Tritt A."/>
            <person name="Lipzen A."/>
            <person name="He G."/>
            <person name="Yan M."/>
            <person name="Ng V."/>
            <person name="Cullen D."/>
            <person name="Martin F."/>
            <person name="Rosso M.-N."/>
            <person name="Henrissat B."/>
            <person name="Hibbett D."/>
            <person name="Martinez A.T."/>
            <person name="Grigoriev I.V."/>
        </authorList>
    </citation>
    <scope>NUCLEOTIDE SEQUENCE</scope>
    <source>
        <strain evidence="2">AH 40177</strain>
    </source>
</reference>
<sequence length="257" mass="28864">MTEPEAQLQVALQHSNNLIDLQKSWLLAMQAQNVLQDMYTRRVRGQLEYQEAKEVQKKKKSDAVKEATQRKVAEEAEVDKKKDGQTTAHQRWSRVLQSDLPLVNHESLRAQLPLAVSSADHSGPLQQLATAVVRWEVSKERCKEDNTKKLTTWESSVKEWEKEQDVAHTEKQKPTWNKPLKPTYASGSLLKVPAKPKLANFLLENPVAPSRNATQDVPMHDGNGSDEGGNVSNEEEQGFGNGNCSGSHSDEEMDDDE</sequence>
<keyword evidence="3" id="KW-1185">Reference proteome</keyword>
<comment type="caution">
    <text evidence="2">The sequence shown here is derived from an EMBL/GenBank/DDBJ whole genome shotgun (WGS) entry which is preliminary data.</text>
</comment>
<protein>
    <submittedName>
        <fullName evidence="2">Uncharacterized protein</fullName>
    </submittedName>
</protein>
<dbReference type="OrthoDB" id="3269232at2759"/>
<dbReference type="EMBL" id="JADNRY010000218">
    <property type="protein sequence ID" value="KAF9061010.1"/>
    <property type="molecule type" value="Genomic_DNA"/>
</dbReference>
<dbReference type="Proteomes" id="UP000772434">
    <property type="component" value="Unassembled WGS sequence"/>
</dbReference>
<name>A0A9P5PF48_9AGAR</name>
<evidence type="ECO:0000256" key="1">
    <source>
        <dbReference type="SAM" id="MobiDB-lite"/>
    </source>
</evidence>
<organism evidence="2 3">
    <name type="scientific">Rhodocollybia butyracea</name>
    <dbReference type="NCBI Taxonomy" id="206335"/>
    <lineage>
        <taxon>Eukaryota</taxon>
        <taxon>Fungi</taxon>
        <taxon>Dikarya</taxon>
        <taxon>Basidiomycota</taxon>
        <taxon>Agaricomycotina</taxon>
        <taxon>Agaricomycetes</taxon>
        <taxon>Agaricomycetidae</taxon>
        <taxon>Agaricales</taxon>
        <taxon>Marasmiineae</taxon>
        <taxon>Omphalotaceae</taxon>
        <taxon>Rhodocollybia</taxon>
    </lineage>
</organism>
<gene>
    <name evidence="2" type="ORF">BDP27DRAFT_1490172</name>
</gene>
<dbReference type="AlphaFoldDB" id="A0A9P5PF48"/>
<evidence type="ECO:0000313" key="3">
    <source>
        <dbReference type="Proteomes" id="UP000772434"/>
    </source>
</evidence>